<name>A0A015LBN5_RHIIW</name>
<keyword evidence="3" id="KW-1185">Reference proteome</keyword>
<evidence type="ECO:0000256" key="1">
    <source>
        <dbReference type="SAM" id="MobiDB-lite"/>
    </source>
</evidence>
<comment type="caution">
    <text evidence="2">The sequence shown here is derived from an EMBL/GenBank/DDBJ whole genome shotgun (WGS) entry which is preliminary data.</text>
</comment>
<dbReference type="HOGENOM" id="CLU_2759154_0_0_1"/>
<feature type="region of interest" description="Disordered" evidence="1">
    <location>
        <begin position="1"/>
        <end position="55"/>
    </location>
</feature>
<sequence>MGYDGPGNSDLYRPRDDNEIYSHDNGWDDEPTQDTSSRSILPLNTSSSLMDTSPDASSFLFNFGSSLRLI</sequence>
<protein>
    <submittedName>
        <fullName evidence="2">Uncharacterized protein</fullName>
    </submittedName>
</protein>
<dbReference type="Proteomes" id="UP000022910">
    <property type="component" value="Unassembled WGS sequence"/>
</dbReference>
<dbReference type="EMBL" id="JEMT01016759">
    <property type="protein sequence ID" value="EXX69946.1"/>
    <property type="molecule type" value="Genomic_DNA"/>
</dbReference>
<feature type="compositionally biased region" description="Basic and acidic residues" evidence="1">
    <location>
        <begin position="12"/>
        <end position="26"/>
    </location>
</feature>
<accession>A0A015LBN5</accession>
<dbReference type="AlphaFoldDB" id="A0A015LBN5"/>
<gene>
    <name evidence="2" type="ORF">RirG_091820</name>
</gene>
<organism evidence="2 3">
    <name type="scientific">Rhizophagus irregularis (strain DAOM 197198w)</name>
    <name type="common">Glomus intraradices</name>
    <dbReference type="NCBI Taxonomy" id="1432141"/>
    <lineage>
        <taxon>Eukaryota</taxon>
        <taxon>Fungi</taxon>
        <taxon>Fungi incertae sedis</taxon>
        <taxon>Mucoromycota</taxon>
        <taxon>Glomeromycotina</taxon>
        <taxon>Glomeromycetes</taxon>
        <taxon>Glomerales</taxon>
        <taxon>Glomeraceae</taxon>
        <taxon>Rhizophagus</taxon>
    </lineage>
</organism>
<proteinExistence type="predicted"/>
<evidence type="ECO:0000313" key="2">
    <source>
        <dbReference type="EMBL" id="EXX69946.1"/>
    </source>
</evidence>
<evidence type="ECO:0000313" key="3">
    <source>
        <dbReference type="Proteomes" id="UP000022910"/>
    </source>
</evidence>
<reference evidence="2 3" key="1">
    <citation type="submission" date="2014-02" db="EMBL/GenBank/DDBJ databases">
        <title>Single nucleus genome sequencing reveals high similarity among nuclei of an endomycorrhizal fungus.</title>
        <authorList>
            <person name="Lin K."/>
            <person name="Geurts R."/>
            <person name="Zhang Z."/>
            <person name="Limpens E."/>
            <person name="Saunders D.G."/>
            <person name="Mu D."/>
            <person name="Pang E."/>
            <person name="Cao H."/>
            <person name="Cha H."/>
            <person name="Lin T."/>
            <person name="Zhou Q."/>
            <person name="Shang Y."/>
            <person name="Li Y."/>
            <person name="Ivanov S."/>
            <person name="Sharma T."/>
            <person name="Velzen R.V."/>
            <person name="Ruijter N.D."/>
            <person name="Aanen D.K."/>
            <person name="Win J."/>
            <person name="Kamoun S."/>
            <person name="Bisseling T."/>
            <person name="Huang S."/>
        </authorList>
    </citation>
    <scope>NUCLEOTIDE SEQUENCE [LARGE SCALE GENOMIC DNA]</scope>
    <source>
        <strain evidence="3">DAOM197198w</strain>
    </source>
</reference>
<feature type="compositionally biased region" description="Polar residues" evidence="1">
    <location>
        <begin position="33"/>
        <end position="55"/>
    </location>
</feature>